<evidence type="ECO:0000313" key="12">
    <source>
        <dbReference type="Proteomes" id="UP000261420"/>
    </source>
</evidence>
<organism evidence="11 12">
    <name type="scientific">Seriola dumerili</name>
    <name type="common">Greater amberjack</name>
    <name type="synonym">Caranx dumerili</name>
    <dbReference type="NCBI Taxonomy" id="41447"/>
    <lineage>
        <taxon>Eukaryota</taxon>
        <taxon>Metazoa</taxon>
        <taxon>Chordata</taxon>
        <taxon>Craniata</taxon>
        <taxon>Vertebrata</taxon>
        <taxon>Euteleostomi</taxon>
        <taxon>Actinopterygii</taxon>
        <taxon>Neopterygii</taxon>
        <taxon>Teleostei</taxon>
        <taxon>Neoteleostei</taxon>
        <taxon>Acanthomorphata</taxon>
        <taxon>Carangaria</taxon>
        <taxon>Carangiformes</taxon>
        <taxon>Carangidae</taxon>
        <taxon>Seriola</taxon>
    </lineage>
</organism>
<dbReference type="InterPro" id="IPR012677">
    <property type="entry name" value="Nucleotide-bd_a/b_plait_sf"/>
</dbReference>
<protein>
    <submittedName>
        <fullName evidence="11">Epithelial splicing regulatory protein 1</fullName>
    </submittedName>
</protein>
<evidence type="ECO:0000259" key="10">
    <source>
        <dbReference type="PROSITE" id="PS50102"/>
    </source>
</evidence>
<dbReference type="FunFam" id="3.30.70.330:FF:000070">
    <property type="entry name" value="Epithelial splicing regulatory protein 1"/>
    <property type="match status" value="1"/>
</dbReference>
<dbReference type="Gene3D" id="3.30.420.10">
    <property type="entry name" value="Ribonuclease H-like superfamily/Ribonuclease H"/>
    <property type="match status" value="1"/>
</dbReference>
<accession>A0A3B4T6C5</accession>
<keyword evidence="4" id="KW-0677">Repeat</keyword>
<evidence type="ECO:0000256" key="4">
    <source>
        <dbReference type="ARBA" id="ARBA00022737"/>
    </source>
</evidence>
<dbReference type="Proteomes" id="UP000261420">
    <property type="component" value="Unplaced"/>
</dbReference>
<reference evidence="11" key="1">
    <citation type="submission" date="2025-08" db="UniProtKB">
        <authorList>
            <consortium name="Ensembl"/>
        </authorList>
    </citation>
    <scope>IDENTIFICATION</scope>
</reference>
<dbReference type="GO" id="GO:0006397">
    <property type="term" value="P:mRNA processing"/>
    <property type="evidence" value="ECO:0007669"/>
    <property type="project" value="UniProtKB-KW"/>
</dbReference>
<dbReference type="GO" id="GO:0008380">
    <property type="term" value="P:RNA splicing"/>
    <property type="evidence" value="ECO:0007669"/>
    <property type="project" value="UniProtKB-KW"/>
</dbReference>
<dbReference type="InterPro" id="IPR000504">
    <property type="entry name" value="RRM_dom"/>
</dbReference>
<dbReference type="SMART" id="SM00360">
    <property type="entry name" value="RRM"/>
    <property type="match status" value="3"/>
</dbReference>
<keyword evidence="5 8" id="KW-0694">RNA-binding</keyword>
<dbReference type="GO" id="GO:0003723">
    <property type="term" value="F:RNA binding"/>
    <property type="evidence" value="ECO:0007669"/>
    <property type="project" value="UniProtKB-UniRule"/>
</dbReference>
<dbReference type="PANTHER" id="PTHR13976">
    <property type="entry name" value="HETEROGENEOUS NUCLEAR RIBONUCLEOPROTEIN-RELATED"/>
    <property type="match status" value="1"/>
</dbReference>
<evidence type="ECO:0000256" key="5">
    <source>
        <dbReference type="ARBA" id="ARBA00022884"/>
    </source>
</evidence>
<dbReference type="PROSITE" id="PS50102">
    <property type="entry name" value="RRM"/>
    <property type="match status" value="1"/>
</dbReference>
<feature type="region of interest" description="Disordered" evidence="9">
    <location>
        <begin position="62"/>
        <end position="85"/>
    </location>
</feature>
<keyword evidence="6" id="KW-0508">mRNA splicing</keyword>
<keyword evidence="7" id="KW-0539">Nucleus</keyword>
<dbReference type="InterPro" id="IPR035979">
    <property type="entry name" value="RBD_domain_sf"/>
</dbReference>
<dbReference type="SUPFAM" id="SSF54928">
    <property type="entry name" value="RNA-binding domain, RBD"/>
    <property type="match status" value="3"/>
</dbReference>
<comment type="similarity">
    <text evidence="2">Belongs to the ESRP family.</text>
</comment>
<evidence type="ECO:0000256" key="2">
    <source>
        <dbReference type="ARBA" id="ARBA00008866"/>
    </source>
</evidence>
<sequence>MTAQVDYLVVVFTATSGASGELLGSDEKELVQLVWQLVDVKNKKLGRVHELLIKPDLSDLTEEKEEEDVVEESVEEPNGSGADCSSTAASLEEALNLVIISLNAGAGTSVCLCTDGQLHIRQVIHPEAASKNILVPDSFYSFFDLRKEFKKNFPTSDLKTLNVYNMSECILQCLHSVSVQQVQIMTSIVLALLSEPFCHTFSNSERVNEKFESGTCSKMEKVCDNTVIRARGLPWQSSDQDIARFFRGLNIAKGGAALCLNAQGRRNGEALVRFVSEEHRDLALQRHKHHMGNRYIEVYKATGEDFLKIAGGTSNEVAMFLSREDQIIVRMRGLPFSATPEQVLAFFSPGDGLKETCPVSGGKDGILFVHYPDGRPTGDAFVLFACEEHAQCALRKHKEILGRRYIELFKSTAAEVQQVLNRYSSAPLIPVAPAPLVSVLPAVSLLPPPGGLRDCLRLRGLPYTATIEDILTFLGEFTHDIRPHGVHMVLNQQGRPSGDCFIQMTSAERALQASQRLHKHVMSSQRGANSRYVEVFPCSAEEMGLVLMGGSRSGTGLSPPPCKSRRLSPPSYSFTPAQPVLPTEAAALYPPIGQVLLAPRPLPPGHAYYPSTAQLYMNYTAYYPSPPGSPTTVGFFPSPSSLSSPGGLVRMPGLTYNSNGVKDLINAVQGYQVRDSSLQTQ</sequence>
<dbReference type="Ensembl" id="ENSSDUT00000001741.1">
    <property type="protein sequence ID" value="ENSSDUP00000001681.1"/>
    <property type="gene ID" value="ENSSDUG00000001242.1"/>
</dbReference>
<feature type="compositionally biased region" description="Acidic residues" evidence="9">
    <location>
        <begin position="62"/>
        <end position="75"/>
    </location>
</feature>
<evidence type="ECO:0000313" key="11">
    <source>
        <dbReference type="Ensembl" id="ENSSDUP00000001681.1"/>
    </source>
</evidence>
<evidence type="ECO:0000256" key="9">
    <source>
        <dbReference type="SAM" id="MobiDB-lite"/>
    </source>
</evidence>
<dbReference type="Gene3D" id="3.30.70.330">
    <property type="match status" value="3"/>
</dbReference>
<comment type="subcellular location">
    <subcellularLocation>
        <location evidence="1">Nucleus</location>
    </subcellularLocation>
</comment>
<evidence type="ECO:0000256" key="1">
    <source>
        <dbReference type="ARBA" id="ARBA00004123"/>
    </source>
</evidence>
<reference evidence="11" key="2">
    <citation type="submission" date="2025-09" db="UniProtKB">
        <authorList>
            <consortium name="Ensembl"/>
        </authorList>
    </citation>
    <scope>IDENTIFICATION</scope>
</reference>
<dbReference type="GO" id="GO:0005634">
    <property type="term" value="C:nucleus"/>
    <property type="evidence" value="ECO:0007669"/>
    <property type="project" value="UniProtKB-SubCell"/>
</dbReference>
<feature type="domain" description="RRM" evidence="10">
    <location>
        <begin position="226"/>
        <end position="303"/>
    </location>
</feature>
<evidence type="ECO:0000256" key="8">
    <source>
        <dbReference type="PROSITE-ProRule" id="PRU00176"/>
    </source>
</evidence>
<evidence type="ECO:0000256" key="3">
    <source>
        <dbReference type="ARBA" id="ARBA00022664"/>
    </source>
</evidence>
<dbReference type="InterPro" id="IPR036397">
    <property type="entry name" value="RNaseH_sf"/>
</dbReference>
<name>A0A3B4T6C5_SERDU</name>
<dbReference type="GeneTree" id="ENSGT00940000159511"/>
<dbReference type="FunFam" id="3.30.70.330:FF:000041">
    <property type="entry name" value="Epithelial splicing regulatory protein 1"/>
    <property type="match status" value="1"/>
</dbReference>
<dbReference type="InterPro" id="IPR050666">
    <property type="entry name" value="ESRP"/>
</dbReference>
<keyword evidence="12" id="KW-1185">Reference proteome</keyword>
<proteinExistence type="inferred from homology"/>
<evidence type="ECO:0000256" key="6">
    <source>
        <dbReference type="ARBA" id="ARBA00023187"/>
    </source>
</evidence>
<dbReference type="AlphaFoldDB" id="A0A3B4T6C5"/>
<keyword evidence="3" id="KW-0507">mRNA processing</keyword>
<evidence type="ECO:0000256" key="7">
    <source>
        <dbReference type="ARBA" id="ARBA00023242"/>
    </source>
</evidence>